<feature type="signal peptide" evidence="1">
    <location>
        <begin position="1"/>
        <end position="20"/>
    </location>
</feature>
<name>E1SW12_FERBD</name>
<dbReference type="GO" id="GO:0016158">
    <property type="term" value="F:inositol hexakisphosphate 3-phosphatase activity"/>
    <property type="evidence" value="ECO:0007669"/>
    <property type="project" value="UniProtKB-EC"/>
</dbReference>
<protein>
    <submittedName>
        <fullName evidence="3">3-phytase</fullName>
        <ecNumber evidence="3">3.1.3.8</ecNumber>
    </submittedName>
</protein>
<accession>E1SW12</accession>
<dbReference type="STRING" id="550540.Fbal_0098"/>
<evidence type="ECO:0000259" key="2">
    <source>
        <dbReference type="PROSITE" id="PS51662"/>
    </source>
</evidence>
<feature type="domain" description="BPP" evidence="2">
    <location>
        <begin position="267"/>
        <end position="590"/>
    </location>
</feature>
<evidence type="ECO:0000313" key="4">
    <source>
        <dbReference type="Proteomes" id="UP000006683"/>
    </source>
</evidence>
<proteinExistence type="predicted"/>
<dbReference type="Proteomes" id="UP000006683">
    <property type="component" value="Chromosome"/>
</dbReference>
<feature type="chain" id="PRO_5003151730" evidence="1">
    <location>
        <begin position="21"/>
        <end position="593"/>
    </location>
</feature>
<dbReference type="eggNOG" id="COG4247">
    <property type="taxonomic scope" value="Bacteria"/>
</dbReference>
<reference evidence="3 4" key="1">
    <citation type="journal article" date="2010" name="Stand. Genomic Sci.">
        <title>Complete genome sequence of Ferrimonas balearica type strain (PAT).</title>
        <authorList>
            <person name="Nolan M."/>
            <person name="Sikorski J."/>
            <person name="Davenport K."/>
            <person name="Lucas S."/>
            <person name="Glavina Del Rio T."/>
            <person name="Tice H."/>
            <person name="Cheng J."/>
            <person name="Goodwin L."/>
            <person name="Pitluck S."/>
            <person name="Liolios K."/>
            <person name="Ivanova N."/>
            <person name="Mavromatis K."/>
            <person name="Ovchinnikova G."/>
            <person name="Pati A."/>
            <person name="Chen A."/>
            <person name="Palaniappan K."/>
            <person name="Land M."/>
            <person name="Hauser L."/>
            <person name="Chang Y."/>
            <person name="Jeffries C."/>
            <person name="Tapia R."/>
            <person name="Brettin T."/>
            <person name="Detter J."/>
            <person name="Han C."/>
            <person name="Yasawong M."/>
            <person name="Rohde M."/>
            <person name="Tindall B."/>
            <person name="Goker M."/>
            <person name="Woyke T."/>
            <person name="Bristow J."/>
            <person name="Eisen J."/>
            <person name="Markowitz V."/>
            <person name="Hugenholtz P."/>
            <person name="Kyrpides N."/>
            <person name="Klenk H."/>
            <person name="Lapidus A."/>
        </authorList>
    </citation>
    <scope>NUCLEOTIDE SEQUENCE [LARGE SCALE GENOMIC DNA]</scope>
    <source>
        <strain evidence="4">DSM 9799 / CCM 4581 / KCTC 23876 / PAT</strain>
    </source>
</reference>
<dbReference type="HOGENOM" id="CLU_020351_0_0_6"/>
<dbReference type="SUPFAM" id="SSF50956">
    <property type="entry name" value="Thermostable phytase (3-phytase)"/>
    <property type="match status" value="2"/>
</dbReference>
<dbReference type="Gene3D" id="2.120.10.30">
    <property type="entry name" value="TolB, C-terminal domain"/>
    <property type="match status" value="2"/>
</dbReference>
<dbReference type="AlphaFoldDB" id="E1SW12"/>
<dbReference type="EMBL" id="CP002209">
    <property type="protein sequence ID" value="ADN74312.1"/>
    <property type="molecule type" value="Genomic_DNA"/>
</dbReference>
<keyword evidence="4" id="KW-1185">Reference proteome</keyword>
<dbReference type="Pfam" id="PF02333">
    <property type="entry name" value="Phytase"/>
    <property type="match status" value="1"/>
</dbReference>
<dbReference type="InterPro" id="IPR003431">
    <property type="entry name" value="B-propeller_Phytase"/>
</dbReference>
<dbReference type="RefSeq" id="WP_013343618.1">
    <property type="nucleotide sequence ID" value="NC_014541.1"/>
</dbReference>
<evidence type="ECO:0000256" key="1">
    <source>
        <dbReference type="SAM" id="SignalP"/>
    </source>
</evidence>
<dbReference type="KEGG" id="fbl:Fbal_0098"/>
<dbReference type="PROSITE" id="PS51662">
    <property type="entry name" value="BP_PHYTASE"/>
    <property type="match status" value="2"/>
</dbReference>
<dbReference type="GeneID" id="67180343"/>
<evidence type="ECO:0000313" key="3">
    <source>
        <dbReference type="EMBL" id="ADN74312.1"/>
    </source>
</evidence>
<dbReference type="EC" id="3.1.3.8" evidence="3"/>
<keyword evidence="3" id="KW-0378">Hydrolase</keyword>
<sequence length="593" mass="64813">MKWNAIGAAMLALWMSPAEAVEQGSQGARYQDGWLLASEREGLVWQQGDQTRTVLPGRFEALAVAADLALTIELTEDRVVPVKLTATGAQALSPLPQRTFQVEWLCLQRHADSDSLYAWIGGERGWAEQWLMQSGRHWQPTLMRTLPVPPDASACAVDSAAQQLLVVDASAGVWRYPAASHAPLERELLLAMPDAGLTAISIDEQRGLWLLDESGHLYDGDGNRTGVRFDDHGEWEGLAVAAGQALAYDDERGRYVWQPLKTRGVTPLEPVDAIAEAPAWVESDVADRPGDTMDDPAIWVHPTHPERSRIIGTNKRWGLLSFDMAGNTVQALAVGRVNNVDIRQGVKLGGQLRDVGVASNRDGDTLTPFLIDAEGELALLPDLPTDIEEIYGLCLYQPANDELHVIANGKSGEMVQYRLDWRDEVLRATELRRLWLPSQPEGCVADDRAHRLFAGEEDAGIWLFDARPDGDSQGVMIAEVGPNLVADVEGMDLYHGDKGYLVVSSQGNDSYVLYDSEPPYAYRGRMRIGNHLKAGIDGSAETDGLAVTAAPVGSGGWASGMLVVQDGRNRMPDGFHNFKWLPFSEVLKAAGIE</sequence>
<keyword evidence="1" id="KW-0732">Signal</keyword>
<feature type="domain" description="BPP" evidence="2">
    <location>
        <begin position="1"/>
        <end position="265"/>
    </location>
</feature>
<organism evidence="3 4">
    <name type="scientific">Ferrimonas balearica (strain DSM 9799 / CCM 4581 / KCTC 23876 / PAT)</name>
    <dbReference type="NCBI Taxonomy" id="550540"/>
    <lineage>
        <taxon>Bacteria</taxon>
        <taxon>Pseudomonadati</taxon>
        <taxon>Pseudomonadota</taxon>
        <taxon>Gammaproteobacteria</taxon>
        <taxon>Alteromonadales</taxon>
        <taxon>Ferrimonadaceae</taxon>
        <taxon>Ferrimonas</taxon>
    </lineage>
</organism>
<gene>
    <name evidence="3" type="ordered locus">Fbal_0098</name>
</gene>
<dbReference type="InterPro" id="IPR011042">
    <property type="entry name" value="6-blade_b-propeller_TolB-like"/>
</dbReference>